<feature type="compositionally biased region" description="Low complexity" evidence="1">
    <location>
        <begin position="80"/>
        <end position="95"/>
    </location>
</feature>
<dbReference type="Ensembl" id="ENSRROT00000042261.1">
    <property type="protein sequence ID" value="ENSRROP00000018104.1"/>
    <property type="gene ID" value="ENSRROG00000033124.1"/>
</dbReference>
<dbReference type="OMA" id="WALKPRE"/>
<evidence type="ECO:0000313" key="2">
    <source>
        <dbReference type="Ensembl" id="ENSRROP00000018104.1"/>
    </source>
</evidence>
<dbReference type="GeneTree" id="ENSGT00440000037606"/>
<dbReference type="AlphaFoldDB" id="A0A2K6PNP2"/>
<evidence type="ECO:0008006" key="4">
    <source>
        <dbReference type="Google" id="ProtNLM"/>
    </source>
</evidence>
<evidence type="ECO:0000313" key="3">
    <source>
        <dbReference type="Proteomes" id="UP000233200"/>
    </source>
</evidence>
<feature type="region of interest" description="Disordered" evidence="1">
    <location>
        <begin position="1"/>
        <end position="118"/>
    </location>
</feature>
<accession>A0A2K6PNP2</accession>
<reference evidence="2" key="2">
    <citation type="submission" date="2025-09" db="UniProtKB">
        <authorList>
            <consortium name="Ensembl"/>
        </authorList>
    </citation>
    <scope>IDENTIFICATION</scope>
</reference>
<feature type="compositionally biased region" description="Basic and acidic residues" evidence="1">
    <location>
        <begin position="1"/>
        <end position="16"/>
    </location>
</feature>
<sequence length="415" mass="45506">WALKPRERKEKWDCRLIKNPGSRKPAPAEPSENRRPLEAGSPGQDLEPTCHGARKVPPQPSKQVCSPEGGPLSASHWDQKGPAQRQQQLQPIQPQGSLPAPAALPDPGQPCQPSQRPLVGQRCWPQRSLLGLKQPCQSRRSLLGPGQPCRPQRLLPGPDQLCQPQQSCLAQLCRPHWALPGSLLDPCLYCQRLRFLLAPRHRCRRLRSLLTLWHRCRPLRPWANPCHCAQPGRASSGQRSRPLWSVLPQCQGYQPPWPLLTLRPRRQPASFLPGHCCCPRWGLPRSLLGQPSRPLAVAASQWLVEAPELQGPLTPSLLGPGRPRQQKPPLMVVEQPCQPLPRLLGPNKPCKPQPLLPIPDCPSLLGHPGAPCWPLLGPLCQPLQSLLDLVPAPSALALTPGPGPSLLAPSLSPGV</sequence>
<protein>
    <recommendedName>
        <fullName evidence="4">Fibrosin like 1</fullName>
    </recommendedName>
</protein>
<name>A0A2K6PNP2_RHIRO</name>
<proteinExistence type="predicted"/>
<organism evidence="2 3">
    <name type="scientific">Rhinopithecus roxellana</name>
    <name type="common">Golden snub-nosed monkey</name>
    <name type="synonym">Pygathrix roxellana</name>
    <dbReference type="NCBI Taxonomy" id="61622"/>
    <lineage>
        <taxon>Eukaryota</taxon>
        <taxon>Metazoa</taxon>
        <taxon>Chordata</taxon>
        <taxon>Craniata</taxon>
        <taxon>Vertebrata</taxon>
        <taxon>Euteleostomi</taxon>
        <taxon>Mammalia</taxon>
        <taxon>Eutheria</taxon>
        <taxon>Euarchontoglires</taxon>
        <taxon>Primates</taxon>
        <taxon>Haplorrhini</taxon>
        <taxon>Catarrhini</taxon>
        <taxon>Cercopithecidae</taxon>
        <taxon>Colobinae</taxon>
        <taxon>Rhinopithecus</taxon>
    </lineage>
</organism>
<reference evidence="2" key="1">
    <citation type="submission" date="2025-08" db="UniProtKB">
        <authorList>
            <consortium name="Ensembl"/>
        </authorList>
    </citation>
    <scope>IDENTIFICATION</scope>
</reference>
<dbReference type="Proteomes" id="UP000233200">
    <property type="component" value="Unplaced"/>
</dbReference>
<keyword evidence="3" id="KW-1185">Reference proteome</keyword>
<evidence type="ECO:0000256" key="1">
    <source>
        <dbReference type="SAM" id="MobiDB-lite"/>
    </source>
</evidence>